<dbReference type="SMART" id="SM00052">
    <property type="entry name" value="EAL"/>
    <property type="match status" value="1"/>
</dbReference>
<evidence type="ECO:0000313" key="3">
    <source>
        <dbReference type="Proteomes" id="UP001595733"/>
    </source>
</evidence>
<evidence type="ECO:0000313" key="2">
    <source>
        <dbReference type="EMBL" id="MFC4356316.1"/>
    </source>
</evidence>
<dbReference type="PANTHER" id="PTHR33121:SF76">
    <property type="entry name" value="SIGNALING PROTEIN"/>
    <property type="match status" value="1"/>
</dbReference>
<comment type="caution">
    <text evidence="2">The sequence shown here is derived from an EMBL/GenBank/DDBJ whole genome shotgun (WGS) entry which is preliminary data.</text>
</comment>
<dbReference type="Pfam" id="PF00563">
    <property type="entry name" value="EAL"/>
    <property type="match status" value="1"/>
</dbReference>
<evidence type="ECO:0000259" key="1">
    <source>
        <dbReference type="PROSITE" id="PS50883"/>
    </source>
</evidence>
<dbReference type="RefSeq" id="WP_378142902.1">
    <property type="nucleotide sequence ID" value="NZ_JBHSEF010000030.1"/>
</dbReference>
<organism evidence="2 3">
    <name type="scientific">Chryseomicrobium palamuruense</name>
    <dbReference type="NCBI Taxonomy" id="682973"/>
    <lineage>
        <taxon>Bacteria</taxon>
        <taxon>Bacillati</taxon>
        <taxon>Bacillota</taxon>
        <taxon>Bacilli</taxon>
        <taxon>Bacillales</taxon>
        <taxon>Caryophanaceae</taxon>
        <taxon>Chryseomicrobium</taxon>
    </lineage>
</organism>
<accession>A0ABV8UYB6</accession>
<dbReference type="EMBL" id="JBHSEF010000030">
    <property type="protein sequence ID" value="MFC4356316.1"/>
    <property type="molecule type" value="Genomic_DNA"/>
</dbReference>
<dbReference type="InterPro" id="IPR035919">
    <property type="entry name" value="EAL_sf"/>
</dbReference>
<sequence>MKTNQVTILLKYFKFLHKHRQFLNQEFLKSEEFKGLIQKQKITTVFQPIMSLTENETLGFEILNRPEPTGYFPTTDKFYDYAGQSHTVFMVEAFLRELSLARYSEQAKHTQDHKDQLVFLNIQPQVLADSAYRSGKTLELLKKFNLSPTQIVLELTEKESVHDYNGFEKIIENYRQQGFRVAVDDAGTGYNSLKTLVYLKPEFIKIDKSLIRNIHSNREQQHLVELLLEFAAQSKTNVIAEGIETLSELRFLQRLGVSYGQGYALGKPNKVLCNGQLPATSTITTSSFHRAIL</sequence>
<gene>
    <name evidence="2" type="ORF">ACFO0S_14740</name>
</gene>
<dbReference type="InterPro" id="IPR001633">
    <property type="entry name" value="EAL_dom"/>
</dbReference>
<feature type="domain" description="EAL" evidence="1">
    <location>
        <begin position="26"/>
        <end position="282"/>
    </location>
</feature>
<name>A0ABV8UYB6_9BACL</name>
<dbReference type="SUPFAM" id="SSF141868">
    <property type="entry name" value="EAL domain-like"/>
    <property type="match status" value="1"/>
</dbReference>
<dbReference type="InterPro" id="IPR050706">
    <property type="entry name" value="Cyclic-di-GMP_PDE-like"/>
</dbReference>
<dbReference type="PROSITE" id="PS50883">
    <property type="entry name" value="EAL"/>
    <property type="match status" value="1"/>
</dbReference>
<dbReference type="PANTHER" id="PTHR33121">
    <property type="entry name" value="CYCLIC DI-GMP PHOSPHODIESTERASE PDEF"/>
    <property type="match status" value="1"/>
</dbReference>
<reference evidence="3" key="1">
    <citation type="journal article" date="2019" name="Int. J. Syst. Evol. Microbiol.">
        <title>The Global Catalogue of Microorganisms (GCM) 10K type strain sequencing project: providing services to taxonomists for standard genome sequencing and annotation.</title>
        <authorList>
            <consortium name="The Broad Institute Genomics Platform"/>
            <consortium name="The Broad Institute Genome Sequencing Center for Infectious Disease"/>
            <person name="Wu L."/>
            <person name="Ma J."/>
        </authorList>
    </citation>
    <scope>NUCLEOTIDE SEQUENCE [LARGE SCALE GENOMIC DNA]</scope>
    <source>
        <strain evidence="3">CCUG 50353</strain>
    </source>
</reference>
<keyword evidence="3" id="KW-1185">Reference proteome</keyword>
<dbReference type="CDD" id="cd01948">
    <property type="entry name" value="EAL"/>
    <property type="match status" value="1"/>
</dbReference>
<proteinExistence type="predicted"/>
<dbReference type="Gene3D" id="3.20.20.450">
    <property type="entry name" value="EAL domain"/>
    <property type="match status" value="1"/>
</dbReference>
<protein>
    <submittedName>
        <fullName evidence="2">EAL domain-containing protein</fullName>
    </submittedName>
</protein>
<dbReference type="Proteomes" id="UP001595733">
    <property type="component" value="Unassembled WGS sequence"/>
</dbReference>